<dbReference type="Pfam" id="PF25906">
    <property type="entry name" value="PucR-like_N"/>
    <property type="match status" value="1"/>
</dbReference>
<evidence type="ECO:0000256" key="1">
    <source>
        <dbReference type="SAM" id="MobiDB-lite"/>
    </source>
</evidence>
<accession>A0A852X4N6</accession>
<dbReference type="InterPro" id="IPR042070">
    <property type="entry name" value="PucR_C-HTH_sf"/>
</dbReference>
<sequence length="416" mass="44042">MAPDTTGGPTGPTAGAGRGPGEGSGGRVAAQAAEITLDPAAVTALREELGTVARQTVAAIMEEVPAYDAPFQGRMGRVIERAVQVSLESFVELAAEGGPPGRARPVGVGVTAARELGQVEARQGRPVDALLAAYRVGARVSWRELSRSAVAAGVDAATLGRFAELVFTYIDELSAASVAGHNAESASAERERQVHVHRLTRGLLGAEPEATLRREAEEARWTPPRTLTALLVPRDRLPTTLGLLDPRTLTLTEDLPDADGAPPPATHAVALVPETGGPARSRLLQLLEGRDAIAGPARPWHRVVESYARAVRALPHGQVDADAVLPQVLLAADPAARADLRQAALAPFAELPEATADRLAETLRAWLLLQGRRELVAEELHVHPQTVRYRMSQVRELVGDRLSDPDEVLAMILALA</sequence>
<evidence type="ECO:0008006" key="6">
    <source>
        <dbReference type="Google" id="ProtNLM"/>
    </source>
</evidence>
<comment type="caution">
    <text evidence="4">The sequence shown here is derived from an EMBL/GenBank/DDBJ whole genome shotgun (WGS) entry which is preliminary data.</text>
</comment>
<feature type="region of interest" description="Disordered" evidence="1">
    <location>
        <begin position="1"/>
        <end position="29"/>
    </location>
</feature>
<protein>
    <recommendedName>
        <fullName evidence="6">PucR C-terminal helix-turn-helix domain-containing protein</fullName>
    </recommendedName>
</protein>
<dbReference type="Gene3D" id="1.10.10.2840">
    <property type="entry name" value="PucR C-terminal helix-turn-helix domain"/>
    <property type="match status" value="1"/>
</dbReference>
<dbReference type="AlphaFoldDB" id="A0A852X4N6"/>
<evidence type="ECO:0000259" key="2">
    <source>
        <dbReference type="Pfam" id="PF13556"/>
    </source>
</evidence>
<feature type="domain" description="PucR C-terminal helix-turn-helix" evidence="2">
    <location>
        <begin position="359"/>
        <end position="415"/>
    </location>
</feature>
<evidence type="ECO:0000259" key="3">
    <source>
        <dbReference type="Pfam" id="PF25906"/>
    </source>
</evidence>
<dbReference type="InterPro" id="IPR058663">
    <property type="entry name" value="PucR-like_N"/>
</dbReference>
<organism evidence="4 5">
    <name type="scientific">Janibacter alkaliphilus</name>
    <dbReference type="NCBI Taxonomy" id="1069963"/>
    <lineage>
        <taxon>Bacteria</taxon>
        <taxon>Bacillati</taxon>
        <taxon>Actinomycetota</taxon>
        <taxon>Actinomycetes</taxon>
        <taxon>Micrococcales</taxon>
        <taxon>Intrasporangiaceae</taxon>
        <taxon>Janibacter</taxon>
    </lineage>
</organism>
<dbReference type="InterPro" id="IPR051448">
    <property type="entry name" value="CdaR-like_regulators"/>
</dbReference>
<dbReference type="EMBL" id="JACBZX010000001">
    <property type="protein sequence ID" value="NYG37378.1"/>
    <property type="molecule type" value="Genomic_DNA"/>
</dbReference>
<dbReference type="Proteomes" id="UP000592181">
    <property type="component" value="Unassembled WGS sequence"/>
</dbReference>
<dbReference type="Pfam" id="PF13556">
    <property type="entry name" value="HTH_30"/>
    <property type="match status" value="1"/>
</dbReference>
<reference evidence="4 5" key="1">
    <citation type="submission" date="2020-07" db="EMBL/GenBank/DDBJ databases">
        <title>Sequencing the genomes of 1000 actinobacteria strains.</title>
        <authorList>
            <person name="Klenk H.-P."/>
        </authorList>
    </citation>
    <scope>NUCLEOTIDE SEQUENCE [LARGE SCALE GENOMIC DNA]</scope>
    <source>
        <strain evidence="4 5">DSM 24723</strain>
    </source>
</reference>
<dbReference type="InterPro" id="IPR025736">
    <property type="entry name" value="PucR_C-HTH_dom"/>
</dbReference>
<evidence type="ECO:0000313" key="4">
    <source>
        <dbReference type="EMBL" id="NYG37378.1"/>
    </source>
</evidence>
<feature type="compositionally biased region" description="Gly residues" evidence="1">
    <location>
        <begin position="8"/>
        <end position="26"/>
    </location>
</feature>
<proteinExistence type="predicted"/>
<dbReference type="RefSeq" id="WP_179462747.1">
    <property type="nucleotide sequence ID" value="NZ_JACBZX010000001.1"/>
</dbReference>
<feature type="domain" description="PucR-like N-terminal" evidence="3">
    <location>
        <begin position="42"/>
        <end position="200"/>
    </location>
</feature>
<dbReference type="PANTHER" id="PTHR33744">
    <property type="entry name" value="CARBOHYDRATE DIACID REGULATOR"/>
    <property type="match status" value="1"/>
</dbReference>
<dbReference type="PANTHER" id="PTHR33744:SF1">
    <property type="entry name" value="DNA-BINDING TRANSCRIPTIONAL ACTIVATOR ADER"/>
    <property type="match status" value="1"/>
</dbReference>
<evidence type="ECO:0000313" key="5">
    <source>
        <dbReference type="Proteomes" id="UP000592181"/>
    </source>
</evidence>
<keyword evidence="5" id="KW-1185">Reference proteome</keyword>
<gene>
    <name evidence="4" type="ORF">BJY28_001847</name>
</gene>
<name>A0A852X4N6_9MICO</name>